<feature type="region of interest" description="Disordered" evidence="1">
    <location>
        <begin position="107"/>
        <end position="145"/>
    </location>
</feature>
<dbReference type="EMBL" id="QGKV02001507">
    <property type="protein sequence ID" value="KAF3532328.1"/>
    <property type="molecule type" value="Genomic_DNA"/>
</dbReference>
<reference evidence="2 3" key="1">
    <citation type="journal article" date="2020" name="BMC Genomics">
        <title>Intraspecific diversification of the crop wild relative Brassica cretica Lam. using demographic model selection.</title>
        <authorList>
            <person name="Kioukis A."/>
            <person name="Michalopoulou V.A."/>
            <person name="Briers L."/>
            <person name="Pirintsos S."/>
            <person name="Studholme D.J."/>
            <person name="Pavlidis P."/>
            <person name="Sarris P.F."/>
        </authorList>
    </citation>
    <scope>NUCLEOTIDE SEQUENCE [LARGE SCALE GENOMIC DNA]</scope>
    <source>
        <strain evidence="3">cv. PFS-1207/04</strain>
    </source>
</reference>
<dbReference type="Proteomes" id="UP000266723">
    <property type="component" value="Unassembled WGS sequence"/>
</dbReference>
<feature type="compositionally biased region" description="Polar residues" evidence="1">
    <location>
        <begin position="134"/>
        <end position="145"/>
    </location>
</feature>
<evidence type="ECO:0000256" key="1">
    <source>
        <dbReference type="SAM" id="MobiDB-lite"/>
    </source>
</evidence>
<organism evidence="2 3">
    <name type="scientific">Brassica cretica</name>
    <name type="common">Mustard</name>
    <dbReference type="NCBI Taxonomy" id="69181"/>
    <lineage>
        <taxon>Eukaryota</taxon>
        <taxon>Viridiplantae</taxon>
        <taxon>Streptophyta</taxon>
        <taxon>Embryophyta</taxon>
        <taxon>Tracheophyta</taxon>
        <taxon>Spermatophyta</taxon>
        <taxon>Magnoliopsida</taxon>
        <taxon>eudicotyledons</taxon>
        <taxon>Gunneridae</taxon>
        <taxon>Pentapetalae</taxon>
        <taxon>rosids</taxon>
        <taxon>malvids</taxon>
        <taxon>Brassicales</taxon>
        <taxon>Brassicaceae</taxon>
        <taxon>Brassiceae</taxon>
        <taxon>Brassica</taxon>
    </lineage>
</organism>
<feature type="region of interest" description="Disordered" evidence="1">
    <location>
        <begin position="197"/>
        <end position="262"/>
    </location>
</feature>
<gene>
    <name evidence="2" type="ORF">DY000_02040188</name>
</gene>
<comment type="caution">
    <text evidence="2">The sequence shown here is derived from an EMBL/GenBank/DDBJ whole genome shotgun (WGS) entry which is preliminary data.</text>
</comment>
<evidence type="ECO:0000313" key="2">
    <source>
        <dbReference type="EMBL" id="KAF3532328.1"/>
    </source>
</evidence>
<name>A0ABQ7BJ77_BRACR</name>
<proteinExistence type="predicted"/>
<keyword evidence="3" id="KW-1185">Reference proteome</keyword>
<sequence>MLPKLKPCVSSAVCTCGGTGTMSLALYQAWHLLSAYLTSSNGQDPVVVPTTEVPIIRKGPTTRSGSRVIRAGFAKAVQELLAQEQTGFKQLLIQELADLKLEDTSEPLEVPDSFHSSQYNHKQEKARPEPSIRAKTNPQNVRPTTPSRAYNILVSELKFLNLHSLIKLPIPLCPQLLADNEELRASLRAITAELAQLRQGGRPNGPRPPGRNQPDPHDTDSDADSTDDTRSQDEDRPNRGGRRNTRGRWAQISGTSGKLGFS</sequence>
<accession>A0ABQ7BJ77</accession>
<protein>
    <submittedName>
        <fullName evidence="2">Uncharacterized protein</fullName>
    </submittedName>
</protein>
<feature type="compositionally biased region" description="Basic and acidic residues" evidence="1">
    <location>
        <begin position="227"/>
        <end position="238"/>
    </location>
</feature>
<evidence type="ECO:0000313" key="3">
    <source>
        <dbReference type="Proteomes" id="UP000266723"/>
    </source>
</evidence>
<feature type="compositionally biased region" description="Basic and acidic residues" evidence="1">
    <location>
        <begin position="121"/>
        <end position="132"/>
    </location>
</feature>